<feature type="transmembrane region" description="Helical" evidence="6">
    <location>
        <begin position="74"/>
        <end position="96"/>
    </location>
</feature>
<dbReference type="InterPro" id="IPR036259">
    <property type="entry name" value="MFS_trans_sf"/>
</dbReference>
<accession>A0A1G8SLK5</accession>
<dbReference type="PROSITE" id="PS50850">
    <property type="entry name" value="MFS"/>
    <property type="match status" value="1"/>
</dbReference>
<dbReference type="GO" id="GO:0022857">
    <property type="term" value="F:transmembrane transporter activity"/>
    <property type="evidence" value="ECO:0007669"/>
    <property type="project" value="InterPro"/>
</dbReference>
<feature type="domain" description="Major facilitator superfamily (MFS) profile" evidence="7">
    <location>
        <begin position="5"/>
        <end position="423"/>
    </location>
</feature>
<feature type="transmembrane region" description="Helical" evidence="6">
    <location>
        <begin position="7"/>
        <end position="27"/>
    </location>
</feature>
<dbReference type="GO" id="GO:0016020">
    <property type="term" value="C:membrane"/>
    <property type="evidence" value="ECO:0007669"/>
    <property type="project" value="UniProtKB-SubCell"/>
</dbReference>
<keyword evidence="5 6" id="KW-0472">Membrane</keyword>
<evidence type="ECO:0000313" key="8">
    <source>
        <dbReference type="EMBL" id="SDJ29625.1"/>
    </source>
</evidence>
<evidence type="ECO:0000259" key="7">
    <source>
        <dbReference type="PROSITE" id="PS50850"/>
    </source>
</evidence>
<feature type="transmembrane region" description="Helical" evidence="6">
    <location>
        <begin position="394"/>
        <end position="415"/>
    </location>
</feature>
<feature type="transmembrane region" description="Helical" evidence="6">
    <location>
        <begin position="265"/>
        <end position="286"/>
    </location>
</feature>
<dbReference type="PANTHER" id="PTHR23538:SF1">
    <property type="entry name" value="44.5 KD BACTERIOCHLOROPHYLL SYNTHASE SUBUNIT"/>
    <property type="match status" value="1"/>
</dbReference>
<keyword evidence="3 6" id="KW-0812">Transmembrane</keyword>
<protein>
    <submittedName>
        <fullName evidence="8">MFS transporter, BCD family, chlorophyll transporter</fullName>
    </submittedName>
</protein>
<evidence type="ECO:0000256" key="3">
    <source>
        <dbReference type="ARBA" id="ARBA00022692"/>
    </source>
</evidence>
<dbReference type="SUPFAM" id="SSF103473">
    <property type="entry name" value="MFS general substrate transporter"/>
    <property type="match status" value="1"/>
</dbReference>
<comment type="subcellular location">
    <subcellularLocation>
        <location evidence="1">Membrane</location>
        <topology evidence="1">Multi-pass membrane protein</topology>
    </subcellularLocation>
</comment>
<dbReference type="EMBL" id="FNEB01000012">
    <property type="protein sequence ID" value="SDJ29625.1"/>
    <property type="molecule type" value="Genomic_DNA"/>
</dbReference>
<reference evidence="8 9" key="1">
    <citation type="submission" date="2016-10" db="EMBL/GenBank/DDBJ databases">
        <authorList>
            <person name="de Groot N.N."/>
        </authorList>
    </citation>
    <scope>NUCLEOTIDE SEQUENCE [LARGE SCALE GENOMIC DNA]</scope>
    <source>
        <strain evidence="8 9">DSM 28010</strain>
    </source>
</reference>
<feature type="transmembrane region" description="Helical" evidence="6">
    <location>
        <begin position="170"/>
        <end position="192"/>
    </location>
</feature>
<dbReference type="InterPro" id="IPR004896">
    <property type="entry name" value="PucC-rel"/>
</dbReference>
<dbReference type="PIRSF" id="PIRSF016565">
    <property type="entry name" value="PucC"/>
    <property type="match status" value="1"/>
</dbReference>
<feature type="transmembrane region" description="Helical" evidence="6">
    <location>
        <begin position="227"/>
        <end position="245"/>
    </location>
</feature>
<dbReference type="AlphaFoldDB" id="A0A1G8SLK5"/>
<organism evidence="8 9">
    <name type="scientific">Lutimaribacter saemankumensis</name>
    <dbReference type="NCBI Taxonomy" id="490829"/>
    <lineage>
        <taxon>Bacteria</taxon>
        <taxon>Pseudomonadati</taxon>
        <taxon>Pseudomonadota</taxon>
        <taxon>Alphaproteobacteria</taxon>
        <taxon>Rhodobacterales</taxon>
        <taxon>Roseobacteraceae</taxon>
        <taxon>Lutimaribacter</taxon>
    </lineage>
</organism>
<feature type="transmembrane region" description="Helical" evidence="6">
    <location>
        <begin position="102"/>
        <end position="131"/>
    </location>
</feature>
<dbReference type="OrthoDB" id="5800821at2"/>
<dbReference type="CDD" id="cd06176">
    <property type="entry name" value="MFS_BCD_PucC-like"/>
    <property type="match status" value="1"/>
</dbReference>
<dbReference type="RefSeq" id="WP_090030278.1">
    <property type="nucleotide sequence ID" value="NZ_FNEB01000012.1"/>
</dbReference>
<dbReference type="Proteomes" id="UP000199340">
    <property type="component" value="Unassembled WGS sequence"/>
</dbReference>
<feature type="transmembrane region" description="Helical" evidence="6">
    <location>
        <begin position="143"/>
        <end position="164"/>
    </location>
</feature>
<evidence type="ECO:0000256" key="2">
    <source>
        <dbReference type="ARBA" id="ARBA00008412"/>
    </source>
</evidence>
<dbReference type="InterPro" id="IPR020846">
    <property type="entry name" value="MFS_dom"/>
</dbReference>
<dbReference type="PANTHER" id="PTHR23538">
    <property type="entry name" value="44.5 KD BACTERIOCHLOROPHYLL SYNTHASE SUBUNIT"/>
    <property type="match status" value="1"/>
</dbReference>
<evidence type="ECO:0000256" key="6">
    <source>
        <dbReference type="SAM" id="Phobius"/>
    </source>
</evidence>
<evidence type="ECO:0000313" key="9">
    <source>
        <dbReference type="Proteomes" id="UP000199340"/>
    </source>
</evidence>
<feature type="transmembrane region" description="Helical" evidence="6">
    <location>
        <begin position="293"/>
        <end position="315"/>
    </location>
</feature>
<comment type="similarity">
    <text evidence="2">Belongs to the PucC family.</text>
</comment>
<sequence>MTLSWLSILRLGLVQMALGMIVVLTTATMNRVMVVELALPAILPGLLVSLYYGTQFLRPHFGHGADAGGRRTPWIIGGVAVLGAGAMLAAFAVGVMERATALGIATAVPAFLLIGLGIGAAGTNLLALLAARVAEGRQAAAGSAVWIMMIFGLAATGITAGLLLDPYSPARLLAVTAGVSGVALLLTLVGVVGQERSPAPQKPNQNRKLAFRASAAELWADRRVRGFTIFVFASMLAYNLQDLILEPFAGHVFGMTVGESTQLGGMHHAGALVGMIAVLLSGTLLSRWFTVPIRVWIVGGCLLSGAALIALAWGGLHAASWPIAPNIFTLGLANGAFAVAAIGAMMGLAREGDESREGIRMGLFGAAQAIAFGAGSFLGTAAADIMRSLTASDALAYGSVFAAEGGVFLIAAFLAMSLGTQPKQAPAADLIPGE</sequence>
<name>A0A1G8SLK5_9RHOB</name>
<gene>
    <name evidence="8" type="ORF">SAMN05421850_11229</name>
</gene>
<feature type="transmembrane region" description="Helical" evidence="6">
    <location>
        <begin position="327"/>
        <end position="349"/>
    </location>
</feature>
<feature type="transmembrane region" description="Helical" evidence="6">
    <location>
        <begin position="33"/>
        <end position="53"/>
    </location>
</feature>
<feature type="transmembrane region" description="Helical" evidence="6">
    <location>
        <begin position="361"/>
        <end position="382"/>
    </location>
</feature>
<dbReference type="Gene3D" id="1.20.1250.20">
    <property type="entry name" value="MFS general substrate transporter like domains"/>
    <property type="match status" value="1"/>
</dbReference>
<dbReference type="InterPro" id="IPR026036">
    <property type="entry name" value="PucC"/>
</dbReference>
<proteinExistence type="inferred from homology"/>
<evidence type="ECO:0000256" key="1">
    <source>
        <dbReference type="ARBA" id="ARBA00004141"/>
    </source>
</evidence>
<evidence type="ECO:0000256" key="4">
    <source>
        <dbReference type="ARBA" id="ARBA00022989"/>
    </source>
</evidence>
<dbReference type="STRING" id="490829.SAMN05421850_11229"/>
<keyword evidence="4 6" id="KW-1133">Transmembrane helix</keyword>
<keyword evidence="9" id="KW-1185">Reference proteome</keyword>
<evidence type="ECO:0000256" key="5">
    <source>
        <dbReference type="ARBA" id="ARBA00023136"/>
    </source>
</evidence>
<dbReference type="Pfam" id="PF03209">
    <property type="entry name" value="PUCC"/>
    <property type="match status" value="1"/>
</dbReference>